<keyword evidence="3 6" id="KW-0815">Transposition</keyword>
<evidence type="ECO:0000256" key="1">
    <source>
        <dbReference type="ARBA" id="ARBA00002190"/>
    </source>
</evidence>
<dbReference type="GO" id="GO:0003677">
    <property type="term" value="F:DNA binding"/>
    <property type="evidence" value="ECO:0007669"/>
    <property type="project" value="UniProtKB-UniRule"/>
</dbReference>
<comment type="similarity">
    <text evidence="2 6">Belongs to the transposase mutator family.</text>
</comment>
<evidence type="ECO:0000256" key="2">
    <source>
        <dbReference type="ARBA" id="ARBA00010961"/>
    </source>
</evidence>
<sequence length="91" mass="10738">TAVLGLPEKIRRRLRTTNGVERLNEEIRRRERVIRIFSNRESAIRLIGALLMEIDEAWTTGRRYLDMEAYWAWREQQASSAQTAKVHTLRG</sequence>
<dbReference type="PANTHER" id="PTHR33217">
    <property type="entry name" value="TRANSPOSASE FOR INSERTION SEQUENCE ELEMENT IS1081"/>
    <property type="match status" value="1"/>
</dbReference>
<dbReference type="InterPro" id="IPR001207">
    <property type="entry name" value="Transposase_mutator"/>
</dbReference>
<dbReference type="AlphaFoldDB" id="A0A4R8LKY5"/>
<evidence type="ECO:0000256" key="6">
    <source>
        <dbReference type="RuleBase" id="RU365089"/>
    </source>
</evidence>
<dbReference type="Proteomes" id="UP000294581">
    <property type="component" value="Unassembled WGS sequence"/>
</dbReference>
<proteinExistence type="inferred from homology"/>
<dbReference type="RefSeq" id="WP_208320879.1">
    <property type="nucleotide sequence ID" value="NZ_SORF01000008.1"/>
</dbReference>
<keyword evidence="6" id="KW-0814">Transposable element</keyword>
<dbReference type="PANTHER" id="PTHR33217:SF7">
    <property type="entry name" value="TRANSPOSASE FOR INSERTION SEQUENCE ELEMENT IS1081"/>
    <property type="match status" value="1"/>
</dbReference>
<evidence type="ECO:0000313" key="8">
    <source>
        <dbReference type="Proteomes" id="UP000294581"/>
    </source>
</evidence>
<accession>A0A4R8LKY5</accession>
<evidence type="ECO:0000256" key="4">
    <source>
        <dbReference type="ARBA" id="ARBA00023125"/>
    </source>
</evidence>
<evidence type="ECO:0000313" key="7">
    <source>
        <dbReference type="EMBL" id="TDY45192.1"/>
    </source>
</evidence>
<protein>
    <recommendedName>
        <fullName evidence="6">Mutator family transposase</fullName>
    </recommendedName>
</protein>
<evidence type="ECO:0000256" key="5">
    <source>
        <dbReference type="ARBA" id="ARBA00023172"/>
    </source>
</evidence>
<name>A0A4R8LKY5_9BACL</name>
<gene>
    <name evidence="7" type="ORF">C7445_1081</name>
</gene>
<feature type="non-terminal residue" evidence="7">
    <location>
        <position position="1"/>
    </location>
</feature>
<comment type="function">
    <text evidence="1 6">Required for the transposition of the insertion element.</text>
</comment>
<keyword evidence="4 6" id="KW-0238">DNA-binding</keyword>
<evidence type="ECO:0000256" key="3">
    <source>
        <dbReference type="ARBA" id="ARBA00022578"/>
    </source>
</evidence>
<keyword evidence="8" id="KW-1185">Reference proteome</keyword>
<keyword evidence="5 6" id="KW-0233">DNA recombination</keyword>
<dbReference type="GO" id="GO:0004803">
    <property type="term" value="F:transposase activity"/>
    <property type="evidence" value="ECO:0007669"/>
    <property type="project" value="UniProtKB-UniRule"/>
</dbReference>
<dbReference type="EMBL" id="SORF01000008">
    <property type="protein sequence ID" value="TDY45192.1"/>
    <property type="molecule type" value="Genomic_DNA"/>
</dbReference>
<dbReference type="Pfam" id="PF00872">
    <property type="entry name" value="Transposase_mut"/>
    <property type="match status" value="1"/>
</dbReference>
<organism evidence="7 8">
    <name type="scientific">Alicyclobacillus sacchari</name>
    <dbReference type="NCBI Taxonomy" id="392010"/>
    <lineage>
        <taxon>Bacteria</taxon>
        <taxon>Bacillati</taxon>
        <taxon>Bacillota</taxon>
        <taxon>Bacilli</taxon>
        <taxon>Bacillales</taxon>
        <taxon>Alicyclobacillaceae</taxon>
        <taxon>Alicyclobacillus</taxon>
    </lineage>
</organism>
<reference evidence="7 8" key="1">
    <citation type="submission" date="2019-03" db="EMBL/GenBank/DDBJ databases">
        <title>Genomic Encyclopedia of Type Strains, Phase IV (KMG-IV): sequencing the most valuable type-strain genomes for metagenomic binning, comparative biology and taxonomic classification.</title>
        <authorList>
            <person name="Goeker M."/>
        </authorList>
    </citation>
    <scope>NUCLEOTIDE SEQUENCE [LARGE SCALE GENOMIC DNA]</scope>
    <source>
        <strain evidence="7 8">DSM 17974</strain>
    </source>
</reference>
<dbReference type="GO" id="GO:0006313">
    <property type="term" value="P:DNA transposition"/>
    <property type="evidence" value="ECO:0007669"/>
    <property type="project" value="UniProtKB-UniRule"/>
</dbReference>
<comment type="caution">
    <text evidence="7">The sequence shown here is derived from an EMBL/GenBank/DDBJ whole genome shotgun (WGS) entry which is preliminary data.</text>
</comment>